<comment type="caution">
    <text evidence="1">The sequence shown here is derived from an EMBL/GenBank/DDBJ whole genome shotgun (WGS) entry which is preliminary data.</text>
</comment>
<dbReference type="Pfam" id="PF01997">
    <property type="entry name" value="Translin"/>
    <property type="match status" value="1"/>
</dbReference>
<name>A0A2M7R659_9BACT</name>
<accession>A0A2M7R659</accession>
<dbReference type="InterPro" id="IPR002848">
    <property type="entry name" value="Translin_fam"/>
</dbReference>
<evidence type="ECO:0008006" key="3">
    <source>
        <dbReference type="Google" id="ProtNLM"/>
    </source>
</evidence>
<dbReference type="SUPFAM" id="SSF74784">
    <property type="entry name" value="Translin"/>
    <property type="match status" value="1"/>
</dbReference>
<dbReference type="Gene3D" id="1.20.58.2140">
    <property type="match status" value="1"/>
</dbReference>
<evidence type="ECO:0000313" key="2">
    <source>
        <dbReference type="Proteomes" id="UP000230767"/>
    </source>
</evidence>
<gene>
    <name evidence="1" type="ORF">COY73_02220</name>
</gene>
<dbReference type="GO" id="GO:0043565">
    <property type="term" value="F:sequence-specific DNA binding"/>
    <property type="evidence" value="ECO:0007669"/>
    <property type="project" value="InterPro"/>
</dbReference>
<dbReference type="Proteomes" id="UP000230767">
    <property type="component" value="Unassembled WGS sequence"/>
</dbReference>
<dbReference type="EMBL" id="PFLW01000055">
    <property type="protein sequence ID" value="PIY89018.1"/>
    <property type="molecule type" value="Genomic_DNA"/>
</dbReference>
<protein>
    <recommendedName>
        <fullName evidence="3">Haloacid dehalogenase</fullName>
    </recommendedName>
</protein>
<dbReference type="PANTHER" id="PTHR10741">
    <property type="entry name" value="TRANSLIN AND TRANSLIN ASSOCIATED PROTEIN X"/>
    <property type="match status" value="1"/>
</dbReference>
<evidence type="ECO:0000313" key="1">
    <source>
        <dbReference type="EMBL" id="PIY89018.1"/>
    </source>
</evidence>
<dbReference type="InterPro" id="IPR036081">
    <property type="entry name" value="Translin_sf"/>
</dbReference>
<dbReference type="CDD" id="cd14820">
    <property type="entry name" value="TRAX"/>
    <property type="match status" value="1"/>
</dbReference>
<reference evidence="2" key="1">
    <citation type="submission" date="2017-09" db="EMBL/GenBank/DDBJ databases">
        <title>Depth-based differentiation of microbial function through sediment-hosted aquifers and enrichment of novel symbionts in the deep terrestrial subsurface.</title>
        <authorList>
            <person name="Probst A.J."/>
            <person name="Ladd B."/>
            <person name="Jarett J.K."/>
            <person name="Geller-Mcgrath D.E."/>
            <person name="Sieber C.M.K."/>
            <person name="Emerson J.B."/>
            <person name="Anantharaman K."/>
            <person name="Thomas B.C."/>
            <person name="Malmstrom R."/>
            <person name="Stieglmeier M."/>
            <person name="Klingl A."/>
            <person name="Woyke T."/>
            <person name="Ryan C.M."/>
            <person name="Banfield J.F."/>
        </authorList>
    </citation>
    <scope>NUCLEOTIDE SEQUENCE [LARGE SCALE GENOMIC DNA]</scope>
</reference>
<dbReference type="AlphaFoldDB" id="A0A2M7R659"/>
<organism evidence="1 2">
    <name type="scientific">Candidatus Nealsonbacteria bacterium CG_4_10_14_0_8_um_filter_37_14</name>
    <dbReference type="NCBI Taxonomy" id="1974684"/>
    <lineage>
        <taxon>Bacteria</taxon>
        <taxon>Candidatus Nealsoniibacteriota</taxon>
    </lineage>
</organism>
<proteinExistence type="predicted"/>
<sequence>MNQLLKKSIKEYQKTQEIIYRIQGFSNEIRARSKKAIALLRRDNIKESKRIILEIENNFRAINKLVKKNDGLTSQNFYKEAVEEYVEAIIFYNFLTKSKKEIPGFVKVKPEEIISGICDFTGELVRRAITVAGVENFKQLVLYKKVIENVAEELTRIGFRGKLRQKYDEVERNLRKIEDILYDIKLKK</sequence>